<evidence type="ECO:0008006" key="3">
    <source>
        <dbReference type="Google" id="ProtNLM"/>
    </source>
</evidence>
<sequence length="218" mass="24854">MGLYRTAKLASLIIASILLVWMLSPTSIVPPTAPVEAITIYVTDYGWHSRLVLPSRNGILIQYAYGDWNYFALNQQDLKDGLAALFLPTQGTLGRRTFSNTAQFEQIMQRENASILSLKVGQAHVTRLLKLLDERFNRHLETRIENSQTGLTFVQDNQDYTLLYNSNHELAAWLQDLDCQIHGLIIWANFRVKTNPKTQSQKPSRALHQIDKSCSLYC</sequence>
<organism evidence="1 2">
    <name type="scientific">Trichormus variabilis NIES-23</name>
    <dbReference type="NCBI Taxonomy" id="1973479"/>
    <lineage>
        <taxon>Bacteria</taxon>
        <taxon>Bacillati</taxon>
        <taxon>Cyanobacteriota</taxon>
        <taxon>Cyanophyceae</taxon>
        <taxon>Nostocales</taxon>
        <taxon>Nostocaceae</taxon>
        <taxon>Trichormus</taxon>
    </lineage>
</organism>
<dbReference type="AlphaFoldDB" id="A0A1Z4KWW7"/>
<dbReference type="Pfam" id="PF09601">
    <property type="entry name" value="DUF2459"/>
    <property type="match status" value="1"/>
</dbReference>
<reference evidence="1 2" key="1">
    <citation type="submission" date="2017-06" db="EMBL/GenBank/DDBJ databases">
        <title>Genome sequencing of cyanobaciteial culture collection at National Institute for Environmental Studies (NIES).</title>
        <authorList>
            <person name="Hirose Y."/>
            <person name="Shimura Y."/>
            <person name="Fujisawa T."/>
            <person name="Nakamura Y."/>
            <person name="Kawachi M."/>
        </authorList>
    </citation>
    <scope>NUCLEOTIDE SEQUENCE [LARGE SCALE GENOMIC DNA]</scope>
    <source>
        <strain evidence="1 2">NIES-23</strain>
        <plasmid evidence="2">Plasmid Plasmid4 dna</plasmid>
    </source>
</reference>
<dbReference type="EMBL" id="AP018220">
    <property type="protein sequence ID" value="BAY73447.1"/>
    <property type="molecule type" value="Genomic_DNA"/>
</dbReference>
<dbReference type="Proteomes" id="UP000217507">
    <property type="component" value="Plasmid Plasmid4 dna"/>
</dbReference>
<dbReference type="InterPro" id="IPR011727">
    <property type="entry name" value="CHP02117"/>
</dbReference>
<keyword evidence="1" id="KW-0614">Plasmid</keyword>
<evidence type="ECO:0000313" key="2">
    <source>
        <dbReference type="Proteomes" id="UP000217507"/>
    </source>
</evidence>
<name>A0A1Z4KWW7_ANAVA</name>
<evidence type="ECO:0000313" key="1">
    <source>
        <dbReference type="EMBL" id="BAY73447.1"/>
    </source>
</evidence>
<protein>
    <recommendedName>
        <fullName evidence="3">DUF2459 domain-containing protein</fullName>
    </recommendedName>
</protein>
<proteinExistence type="predicted"/>
<gene>
    <name evidence="1" type="ORF">NIES23_62750</name>
</gene>
<geneLocation type="plasmid" evidence="1">
    <name>plasmid4</name>
</geneLocation>
<accession>A0A1Z4KWW7</accession>